<dbReference type="InterPro" id="IPR051534">
    <property type="entry name" value="CBASS_pafABC_assoc_protein"/>
</dbReference>
<accession>A0A501WDW9</accession>
<sequence length="335" mass="38155">MNQDVLEVYQLLPKPPARVTTKQVQEKLTSGKTVRTVQRMLNDLESVGLALKSHSGNTHYWSRPNQIQSLDHMMSTQQAFAIKTSEPYLDEIIPASLRPEFDRLFQQASKVLDKQKDKAPWQDKFELRPPEFPVTREKIDPIVRETILKAVLDEEAIQVKYQRPGRAPNWRIVFPYGVVLSKTSQYLVGAGLSTFDDDHAYLGDGKVTTDSIHAYAMHRITEVKSSSLSFMRVPDFNLKQFADSGITNWRINFQDIDVTLIAKDATARILANAELHNATVTPRGDGTTLFQFTTPFTYQFVRWCIAHGHQIQLLGPQVLLDEVGKLFQDPRLPFT</sequence>
<organism evidence="2 3">
    <name type="scientific">Maribrevibacterium harenarium</name>
    <dbReference type="NCBI Taxonomy" id="2589817"/>
    <lineage>
        <taxon>Bacteria</taxon>
        <taxon>Pseudomonadati</taxon>
        <taxon>Pseudomonadota</taxon>
        <taxon>Gammaproteobacteria</taxon>
        <taxon>Oceanospirillales</taxon>
        <taxon>Oceanospirillaceae</taxon>
        <taxon>Maribrevibacterium</taxon>
    </lineage>
</organism>
<evidence type="ECO:0000259" key="1">
    <source>
        <dbReference type="Pfam" id="PF13280"/>
    </source>
</evidence>
<dbReference type="PANTHER" id="PTHR34580:SF1">
    <property type="entry name" value="PROTEIN PAFC"/>
    <property type="match status" value="1"/>
</dbReference>
<dbReference type="PANTHER" id="PTHR34580">
    <property type="match status" value="1"/>
</dbReference>
<name>A0A501WDW9_9GAMM</name>
<keyword evidence="3" id="KW-1185">Reference proteome</keyword>
<feature type="domain" description="WYL" evidence="1">
    <location>
        <begin position="145"/>
        <end position="224"/>
    </location>
</feature>
<gene>
    <name evidence="2" type="ORF">FJM67_15835</name>
</gene>
<evidence type="ECO:0000313" key="2">
    <source>
        <dbReference type="EMBL" id="TPE46590.1"/>
    </source>
</evidence>
<comment type="caution">
    <text evidence="2">The sequence shown here is derived from an EMBL/GenBank/DDBJ whole genome shotgun (WGS) entry which is preliminary data.</text>
</comment>
<dbReference type="InterPro" id="IPR026881">
    <property type="entry name" value="WYL_dom"/>
</dbReference>
<evidence type="ECO:0000313" key="3">
    <source>
        <dbReference type="Proteomes" id="UP000315901"/>
    </source>
</evidence>
<dbReference type="PROSITE" id="PS52050">
    <property type="entry name" value="WYL"/>
    <property type="match status" value="1"/>
</dbReference>
<dbReference type="OrthoDB" id="8595817at2"/>
<dbReference type="Proteomes" id="UP000315901">
    <property type="component" value="Unassembled WGS sequence"/>
</dbReference>
<proteinExistence type="predicted"/>
<dbReference type="EMBL" id="VFRR01000056">
    <property type="protein sequence ID" value="TPE46590.1"/>
    <property type="molecule type" value="Genomic_DNA"/>
</dbReference>
<protein>
    <submittedName>
        <fullName evidence="2">WYL domain-containing protein</fullName>
    </submittedName>
</protein>
<dbReference type="Pfam" id="PF13280">
    <property type="entry name" value="WYL"/>
    <property type="match status" value="1"/>
</dbReference>
<dbReference type="AlphaFoldDB" id="A0A501WDW9"/>
<dbReference type="RefSeq" id="WP_140591374.1">
    <property type="nucleotide sequence ID" value="NZ_VFRR01000056.1"/>
</dbReference>
<reference evidence="2 3" key="1">
    <citation type="submission" date="2019-06" db="EMBL/GenBank/DDBJ databases">
        <title>A novel bacterium of genus Marinomonas, isolated from coastal sand.</title>
        <authorList>
            <person name="Huang H."/>
            <person name="Mo K."/>
            <person name="Hu Y."/>
        </authorList>
    </citation>
    <scope>NUCLEOTIDE SEQUENCE [LARGE SCALE GENOMIC DNA]</scope>
    <source>
        <strain evidence="2 3">HB171799</strain>
    </source>
</reference>